<evidence type="ECO:0000313" key="2">
    <source>
        <dbReference type="EMBL" id="AIF48889.1"/>
    </source>
</evidence>
<evidence type="ECO:0000313" key="3">
    <source>
        <dbReference type="Proteomes" id="UP000027987"/>
    </source>
</evidence>
<protein>
    <recommendedName>
        <fullName evidence="4">Pilus assembly protein PilW</fullName>
    </recommendedName>
</protein>
<keyword evidence="3" id="KW-1185">Reference proteome</keyword>
<dbReference type="PROSITE" id="PS00409">
    <property type="entry name" value="PROKAR_NTER_METHYL"/>
    <property type="match status" value="1"/>
</dbReference>
<sequence>MSGHRAFSLRRPPHVPRESGFTLIELLVALLLGTVVMAGVISVFTTNQKVYRSNKAVSDVQDSARMAFEMMARDLRVAGLTGCGNGTRIANVVNNSASQWYTNWTTPIIGYAASQTDPAAASRAANTDSLILLGVEGVGVSVKANAEPAATFTINESSSNLNTGDIVMVCDPDHGAIVQLSNVNGTTLTHATAGTPGNCTLDLSYPTVCSSGSSYVFAANAQIARMTAADWHVAANPATGGTSLYRLSLGLSSDGTGKAATTRYEMVRDVTGMTLRYHQASGAAFVAANAVTDWSQVDAVQVTLSMISTDRRAGINNAAVSRTFTSTITLRNRVT</sequence>
<dbReference type="KEGG" id="dja:HY57_17390"/>
<dbReference type="EMBL" id="CP008884">
    <property type="protein sequence ID" value="AIF48889.1"/>
    <property type="molecule type" value="Genomic_DNA"/>
</dbReference>
<keyword evidence="1" id="KW-1133">Transmembrane helix</keyword>
<accession>A0A075K3X3</accession>
<keyword evidence="1" id="KW-0472">Membrane</keyword>
<dbReference type="InterPro" id="IPR045584">
    <property type="entry name" value="Pilin-like"/>
</dbReference>
<dbReference type="PATRIC" id="fig|1217721.7.peg.3571"/>
<organism evidence="2 3">
    <name type="scientific">Dyella japonica A8</name>
    <dbReference type="NCBI Taxonomy" id="1217721"/>
    <lineage>
        <taxon>Bacteria</taxon>
        <taxon>Pseudomonadati</taxon>
        <taxon>Pseudomonadota</taxon>
        <taxon>Gammaproteobacteria</taxon>
        <taxon>Lysobacterales</taxon>
        <taxon>Rhodanobacteraceae</taxon>
        <taxon>Dyella</taxon>
    </lineage>
</organism>
<dbReference type="HOGENOM" id="CLU_052493_1_1_6"/>
<dbReference type="Proteomes" id="UP000027987">
    <property type="component" value="Chromosome"/>
</dbReference>
<dbReference type="Pfam" id="PF07963">
    <property type="entry name" value="N_methyl"/>
    <property type="match status" value="1"/>
</dbReference>
<dbReference type="RefSeq" id="WP_019466905.1">
    <property type="nucleotide sequence ID" value="NZ_ALOY01000179.1"/>
</dbReference>
<dbReference type="InterPro" id="IPR012902">
    <property type="entry name" value="N_methyl_site"/>
</dbReference>
<dbReference type="STRING" id="1217721.HY57_17390"/>
<gene>
    <name evidence="2" type="ORF">HY57_17390</name>
</gene>
<keyword evidence="1" id="KW-0812">Transmembrane</keyword>
<dbReference type="OrthoDB" id="5296662at2"/>
<name>A0A075K3X3_9GAMM</name>
<dbReference type="SUPFAM" id="SSF54523">
    <property type="entry name" value="Pili subunits"/>
    <property type="match status" value="1"/>
</dbReference>
<evidence type="ECO:0008006" key="4">
    <source>
        <dbReference type="Google" id="ProtNLM"/>
    </source>
</evidence>
<feature type="transmembrane region" description="Helical" evidence="1">
    <location>
        <begin position="21"/>
        <end position="44"/>
    </location>
</feature>
<evidence type="ECO:0000256" key="1">
    <source>
        <dbReference type="SAM" id="Phobius"/>
    </source>
</evidence>
<reference evidence="2 3" key="1">
    <citation type="submission" date="2014-07" db="EMBL/GenBank/DDBJ databases">
        <title>Complete Genome Sequence of Dyella japonica Strain A8 Isolated from Malaysian Tropical Soil.</title>
        <authorList>
            <person name="Hui R.K.H."/>
            <person name="Chen J.-W."/>
            <person name="Chan K.-G."/>
            <person name="Leung F.C.C."/>
        </authorList>
    </citation>
    <scope>NUCLEOTIDE SEQUENCE [LARGE SCALE GENOMIC DNA]</scope>
    <source>
        <strain evidence="2 3">A8</strain>
    </source>
</reference>
<dbReference type="NCBIfam" id="TIGR02532">
    <property type="entry name" value="IV_pilin_GFxxxE"/>
    <property type="match status" value="1"/>
</dbReference>
<proteinExistence type="predicted"/>
<dbReference type="AlphaFoldDB" id="A0A075K3X3"/>